<name>A0ABU4Q956_9GAMM</name>
<comment type="caution">
    <text evidence="2">The sequence shown here is derived from an EMBL/GenBank/DDBJ whole genome shotgun (WGS) entry which is preliminary data.</text>
</comment>
<dbReference type="EMBL" id="JAWXXR010000001">
    <property type="protein sequence ID" value="MDX6014800.1"/>
    <property type="molecule type" value="Genomic_DNA"/>
</dbReference>
<proteinExistence type="predicted"/>
<feature type="transmembrane region" description="Helical" evidence="1">
    <location>
        <begin position="12"/>
        <end position="33"/>
    </location>
</feature>
<evidence type="ECO:0000313" key="2">
    <source>
        <dbReference type="EMBL" id="MDX6014800.1"/>
    </source>
</evidence>
<keyword evidence="1" id="KW-1133">Transmembrane helix</keyword>
<keyword evidence="3" id="KW-1185">Reference proteome</keyword>
<reference evidence="2 3" key="1">
    <citation type="submission" date="2023-11" db="EMBL/GenBank/DDBJ databases">
        <title>MicrobeMod: A computational toolkit for identifying prokaryotic methylation and restriction-modification with nanopore sequencing.</title>
        <authorList>
            <person name="Crits-Christoph A."/>
            <person name="Kang S.C."/>
            <person name="Lee H."/>
            <person name="Ostrov N."/>
        </authorList>
    </citation>
    <scope>NUCLEOTIDE SEQUENCE [LARGE SCALE GENOMIC DNA]</scope>
    <source>
        <strain evidence="2 3">ATCC BAA-2732</strain>
    </source>
</reference>
<dbReference type="GeneID" id="88621879"/>
<organism evidence="2 3">
    <name type="scientific">Shewanella indica</name>
    <dbReference type="NCBI Taxonomy" id="768528"/>
    <lineage>
        <taxon>Bacteria</taxon>
        <taxon>Pseudomonadati</taxon>
        <taxon>Pseudomonadota</taxon>
        <taxon>Gammaproteobacteria</taxon>
        <taxon>Alteromonadales</taxon>
        <taxon>Shewanellaceae</taxon>
        <taxon>Shewanella</taxon>
    </lineage>
</organism>
<gene>
    <name evidence="2" type="ORF">SIL79_00185</name>
</gene>
<evidence type="ECO:0000313" key="3">
    <source>
        <dbReference type="Proteomes" id="UP001272773"/>
    </source>
</evidence>
<evidence type="ECO:0000256" key="1">
    <source>
        <dbReference type="SAM" id="Phobius"/>
    </source>
</evidence>
<sequence length="115" mass="12870">MNKVLIGKINAGSVFISWFGLLCFFIWLTYALITDDSTYDYTVLLTIGLTVVFGLVHFVTAFWVRCPHCNKCLTIQGFKEPHPDSSGDWGAVVFKWFSGRVVCIHCGKTVDTNGL</sequence>
<dbReference type="RefSeq" id="WP_146226014.1">
    <property type="nucleotide sequence ID" value="NZ_BMYE01000008.1"/>
</dbReference>
<feature type="transmembrane region" description="Helical" evidence="1">
    <location>
        <begin position="39"/>
        <end position="64"/>
    </location>
</feature>
<keyword evidence="1" id="KW-0472">Membrane</keyword>
<dbReference type="Proteomes" id="UP001272773">
    <property type="component" value="Unassembled WGS sequence"/>
</dbReference>
<protein>
    <submittedName>
        <fullName evidence="2">Uncharacterized protein</fullName>
    </submittedName>
</protein>
<keyword evidence="1" id="KW-0812">Transmembrane</keyword>
<accession>A0ABU4Q956</accession>